<keyword evidence="2" id="KW-1185">Reference proteome</keyword>
<sequence length="97" mass="10679">MPHIMQVAAHVVRSESGFSTSVQPKFPISAEAQKVTGIAVDIQNNVCINGKPVTAVPIKQFISDLGKWLEQFSNVFLVAHNGRRFDFPVLMTAVEKN</sequence>
<evidence type="ECO:0000313" key="1">
    <source>
        <dbReference type="EMBL" id="KAH3896567.1"/>
    </source>
</evidence>
<accession>A0A9D4SBA7</accession>
<dbReference type="Proteomes" id="UP000828390">
    <property type="component" value="Unassembled WGS sequence"/>
</dbReference>
<evidence type="ECO:0008006" key="3">
    <source>
        <dbReference type="Google" id="ProtNLM"/>
    </source>
</evidence>
<dbReference type="SUPFAM" id="SSF53098">
    <property type="entry name" value="Ribonuclease H-like"/>
    <property type="match status" value="1"/>
</dbReference>
<dbReference type="AlphaFoldDB" id="A0A9D4SBA7"/>
<name>A0A9D4SBA7_DREPO</name>
<protein>
    <recommendedName>
        <fullName evidence="3">Exonuclease domain-containing protein</fullName>
    </recommendedName>
</protein>
<comment type="caution">
    <text evidence="1">The sequence shown here is derived from an EMBL/GenBank/DDBJ whole genome shotgun (WGS) entry which is preliminary data.</text>
</comment>
<dbReference type="InterPro" id="IPR012337">
    <property type="entry name" value="RNaseH-like_sf"/>
</dbReference>
<dbReference type="InterPro" id="IPR036397">
    <property type="entry name" value="RNaseH_sf"/>
</dbReference>
<dbReference type="GO" id="GO:0003676">
    <property type="term" value="F:nucleic acid binding"/>
    <property type="evidence" value="ECO:0007669"/>
    <property type="project" value="InterPro"/>
</dbReference>
<dbReference type="Gene3D" id="3.30.420.10">
    <property type="entry name" value="Ribonuclease H-like superfamily/Ribonuclease H"/>
    <property type="match status" value="1"/>
</dbReference>
<evidence type="ECO:0000313" key="2">
    <source>
        <dbReference type="Proteomes" id="UP000828390"/>
    </source>
</evidence>
<reference evidence="1" key="2">
    <citation type="submission" date="2020-11" db="EMBL/GenBank/DDBJ databases">
        <authorList>
            <person name="McCartney M.A."/>
            <person name="Auch B."/>
            <person name="Kono T."/>
            <person name="Mallez S."/>
            <person name="Becker A."/>
            <person name="Gohl D.M."/>
            <person name="Silverstein K.A.T."/>
            <person name="Koren S."/>
            <person name="Bechman K.B."/>
            <person name="Herman A."/>
            <person name="Abrahante J.E."/>
            <person name="Garbe J."/>
        </authorList>
    </citation>
    <scope>NUCLEOTIDE SEQUENCE</scope>
    <source>
        <strain evidence="1">Duluth1</strain>
        <tissue evidence="1">Whole animal</tissue>
    </source>
</reference>
<reference evidence="1" key="1">
    <citation type="journal article" date="2019" name="bioRxiv">
        <title>The Genome of the Zebra Mussel, Dreissena polymorpha: A Resource for Invasive Species Research.</title>
        <authorList>
            <person name="McCartney M.A."/>
            <person name="Auch B."/>
            <person name="Kono T."/>
            <person name="Mallez S."/>
            <person name="Zhang Y."/>
            <person name="Obille A."/>
            <person name="Becker A."/>
            <person name="Abrahante J.E."/>
            <person name="Garbe J."/>
            <person name="Badalamenti J.P."/>
            <person name="Herman A."/>
            <person name="Mangelson H."/>
            <person name="Liachko I."/>
            <person name="Sullivan S."/>
            <person name="Sone E.D."/>
            <person name="Koren S."/>
            <person name="Silverstein K.A.T."/>
            <person name="Beckman K.B."/>
            <person name="Gohl D.M."/>
        </authorList>
    </citation>
    <scope>NUCLEOTIDE SEQUENCE</scope>
    <source>
        <strain evidence="1">Duluth1</strain>
        <tissue evidence="1">Whole animal</tissue>
    </source>
</reference>
<gene>
    <name evidence="1" type="ORF">DPMN_020744</name>
</gene>
<proteinExistence type="predicted"/>
<dbReference type="EMBL" id="JAIWYP010000001">
    <property type="protein sequence ID" value="KAH3896567.1"/>
    <property type="molecule type" value="Genomic_DNA"/>
</dbReference>
<organism evidence="1 2">
    <name type="scientific">Dreissena polymorpha</name>
    <name type="common">Zebra mussel</name>
    <name type="synonym">Mytilus polymorpha</name>
    <dbReference type="NCBI Taxonomy" id="45954"/>
    <lineage>
        <taxon>Eukaryota</taxon>
        <taxon>Metazoa</taxon>
        <taxon>Spiralia</taxon>
        <taxon>Lophotrochozoa</taxon>
        <taxon>Mollusca</taxon>
        <taxon>Bivalvia</taxon>
        <taxon>Autobranchia</taxon>
        <taxon>Heteroconchia</taxon>
        <taxon>Euheterodonta</taxon>
        <taxon>Imparidentia</taxon>
        <taxon>Neoheterodontei</taxon>
        <taxon>Myida</taxon>
        <taxon>Dreissenoidea</taxon>
        <taxon>Dreissenidae</taxon>
        <taxon>Dreissena</taxon>
    </lineage>
</organism>